<dbReference type="EC" id="3.6.1.13" evidence="5"/>
<feature type="domain" description="Nudix hydrolase" evidence="4">
    <location>
        <begin position="40"/>
        <end position="171"/>
    </location>
</feature>
<dbReference type="Gene3D" id="3.90.79.10">
    <property type="entry name" value="Nucleoside Triphosphate Pyrophosphohydrolase"/>
    <property type="match status" value="1"/>
</dbReference>
<dbReference type="InterPro" id="IPR020084">
    <property type="entry name" value="NUDIX_hydrolase_CS"/>
</dbReference>
<comment type="caution">
    <text evidence="5">The sequence shown here is derived from an EMBL/GenBank/DDBJ whole genome shotgun (WGS) entry which is preliminary data.</text>
</comment>
<dbReference type="InterPro" id="IPR000086">
    <property type="entry name" value="NUDIX_hydrolase_dom"/>
</dbReference>
<dbReference type="PANTHER" id="PTHR11839">
    <property type="entry name" value="UDP/ADP-SUGAR PYROPHOSPHATASE"/>
    <property type="match status" value="1"/>
</dbReference>
<dbReference type="Proteomes" id="UP001549167">
    <property type="component" value="Unassembled WGS sequence"/>
</dbReference>
<accession>A0ABV2KS34</accession>
<dbReference type="PROSITE" id="PS00893">
    <property type="entry name" value="NUDIX_BOX"/>
    <property type="match status" value="1"/>
</dbReference>
<dbReference type="PROSITE" id="PS51462">
    <property type="entry name" value="NUDIX"/>
    <property type="match status" value="1"/>
</dbReference>
<proteinExistence type="inferred from homology"/>
<evidence type="ECO:0000256" key="1">
    <source>
        <dbReference type="ARBA" id="ARBA00001946"/>
    </source>
</evidence>
<dbReference type="GO" id="GO:0047631">
    <property type="term" value="F:ADP-ribose diphosphatase activity"/>
    <property type="evidence" value="ECO:0007669"/>
    <property type="project" value="UniProtKB-EC"/>
</dbReference>
<keyword evidence="6" id="KW-1185">Reference proteome</keyword>
<evidence type="ECO:0000259" key="4">
    <source>
        <dbReference type="PROSITE" id="PS51462"/>
    </source>
</evidence>
<evidence type="ECO:0000256" key="3">
    <source>
        <dbReference type="RuleBase" id="RU003476"/>
    </source>
</evidence>
<dbReference type="Pfam" id="PF00293">
    <property type="entry name" value="NUDIX"/>
    <property type="match status" value="1"/>
</dbReference>
<evidence type="ECO:0000313" key="6">
    <source>
        <dbReference type="Proteomes" id="UP001549167"/>
    </source>
</evidence>
<dbReference type="InterPro" id="IPR020476">
    <property type="entry name" value="Nudix_hydrolase"/>
</dbReference>
<dbReference type="SUPFAM" id="SSF55811">
    <property type="entry name" value="Nudix"/>
    <property type="match status" value="1"/>
</dbReference>
<dbReference type="EMBL" id="JBEPMX010000001">
    <property type="protein sequence ID" value="MET3682396.1"/>
    <property type="molecule type" value="Genomic_DNA"/>
</dbReference>
<evidence type="ECO:0000313" key="5">
    <source>
        <dbReference type="EMBL" id="MET3682396.1"/>
    </source>
</evidence>
<dbReference type="PRINTS" id="PR00502">
    <property type="entry name" value="NUDIXFAMILY"/>
</dbReference>
<dbReference type="PANTHER" id="PTHR11839:SF18">
    <property type="entry name" value="NUDIX HYDROLASE DOMAIN-CONTAINING PROTEIN"/>
    <property type="match status" value="1"/>
</dbReference>
<name>A0ABV2KS34_9BACI</name>
<evidence type="ECO:0000256" key="2">
    <source>
        <dbReference type="ARBA" id="ARBA00022801"/>
    </source>
</evidence>
<reference evidence="5 6" key="1">
    <citation type="submission" date="2024-06" db="EMBL/GenBank/DDBJ databases">
        <title>Genomic Encyclopedia of Type Strains, Phase IV (KMG-IV): sequencing the most valuable type-strain genomes for metagenomic binning, comparative biology and taxonomic classification.</title>
        <authorList>
            <person name="Goeker M."/>
        </authorList>
    </citation>
    <scope>NUCLEOTIDE SEQUENCE [LARGE SCALE GENOMIC DNA]</scope>
    <source>
        <strain evidence="5 6">DSM 23520</strain>
    </source>
</reference>
<dbReference type="CDD" id="cd03424">
    <property type="entry name" value="NUDIX_ADPRase_Nudt5_UGPPase_Nudt14"/>
    <property type="match status" value="1"/>
</dbReference>
<gene>
    <name evidence="5" type="ORF">ABID56_000475</name>
</gene>
<comment type="cofactor">
    <cofactor evidence="1">
        <name>Mg(2+)</name>
        <dbReference type="ChEBI" id="CHEBI:18420"/>
    </cofactor>
</comment>
<comment type="similarity">
    <text evidence="3">Belongs to the Nudix hydrolase family.</text>
</comment>
<keyword evidence="2 3" id="KW-0378">Hydrolase</keyword>
<dbReference type="InterPro" id="IPR015797">
    <property type="entry name" value="NUDIX_hydrolase-like_dom_sf"/>
</dbReference>
<protein>
    <submittedName>
        <fullName evidence="5">ADP-ribose pyrophosphatase</fullName>
        <ecNumber evidence="5">3.6.1.13</ecNumber>
    </submittedName>
</protein>
<sequence>MSKFEEKTIHTETIFKGKVIDVEVDEVQLPNGKTSKRELVRHPGAVGILALTDDHKIVMVEQYRKALGKSIIEIPAGKLEQGENPESTAARELQEETGYKPGRLNYIVSYYTSPGFADEIIYLYEATELTKATEELEMDEDEFVDVVEVSVQEALDLIQNERIHDAKTIQAIYYVMVQHLKD</sequence>
<dbReference type="RefSeq" id="WP_354218935.1">
    <property type="nucleotide sequence ID" value="NZ_JBEPMX010000001.1"/>
</dbReference>
<organism evidence="5 6">
    <name type="scientific">Alkalibacillus flavidus</name>
    <dbReference type="NCBI Taxonomy" id="546021"/>
    <lineage>
        <taxon>Bacteria</taxon>
        <taxon>Bacillati</taxon>
        <taxon>Bacillota</taxon>
        <taxon>Bacilli</taxon>
        <taxon>Bacillales</taxon>
        <taxon>Bacillaceae</taxon>
        <taxon>Alkalibacillus</taxon>
    </lineage>
</organism>